<organism evidence="1 2">
    <name type="scientific">Cichorium intybus</name>
    <name type="common">Chicory</name>
    <dbReference type="NCBI Taxonomy" id="13427"/>
    <lineage>
        <taxon>Eukaryota</taxon>
        <taxon>Viridiplantae</taxon>
        <taxon>Streptophyta</taxon>
        <taxon>Embryophyta</taxon>
        <taxon>Tracheophyta</taxon>
        <taxon>Spermatophyta</taxon>
        <taxon>Magnoliopsida</taxon>
        <taxon>eudicotyledons</taxon>
        <taxon>Gunneridae</taxon>
        <taxon>Pentapetalae</taxon>
        <taxon>asterids</taxon>
        <taxon>campanulids</taxon>
        <taxon>Asterales</taxon>
        <taxon>Asteraceae</taxon>
        <taxon>Cichorioideae</taxon>
        <taxon>Cichorieae</taxon>
        <taxon>Cichoriinae</taxon>
        <taxon>Cichorium</taxon>
    </lineage>
</organism>
<dbReference type="EMBL" id="CM042009">
    <property type="protein sequence ID" value="KAI3788664.1"/>
    <property type="molecule type" value="Genomic_DNA"/>
</dbReference>
<comment type="caution">
    <text evidence="1">The sequence shown here is derived from an EMBL/GenBank/DDBJ whole genome shotgun (WGS) entry which is preliminary data.</text>
</comment>
<keyword evidence="2" id="KW-1185">Reference proteome</keyword>
<dbReference type="Proteomes" id="UP001055811">
    <property type="component" value="Linkage Group LG01"/>
</dbReference>
<accession>A0ACB9GYJ4</accession>
<reference evidence="1 2" key="2">
    <citation type="journal article" date="2022" name="Mol. Ecol. Resour.">
        <title>The genomes of chicory, endive, great burdock and yacon provide insights into Asteraceae paleo-polyploidization history and plant inulin production.</title>
        <authorList>
            <person name="Fan W."/>
            <person name="Wang S."/>
            <person name="Wang H."/>
            <person name="Wang A."/>
            <person name="Jiang F."/>
            <person name="Liu H."/>
            <person name="Zhao H."/>
            <person name="Xu D."/>
            <person name="Zhang Y."/>
        </authorList>
    </citation>
    <scope>NUCLEOTIDE SEQUENCE [LARGE SCALE GENOMIC DNA]</scope>
    <source>
        <strain evidence="2">cv. Punajuju</strain>
        <tissue evidence="1">Leaves</tissue>
    </source>
</reference>
<evidence type="ECO:0000313" key="2">
    <source>
        <dbReference type="Proteomes" id="UP001055811"/>
    </source>
</evidence>
<name>A0ACB9GYJ4_CICIN</name>
<gene>
    <name evidence="1" type="ORF">L2E82_01437</name>
</gene>
<sequence length="305" mass="34228">MGLNALHVLEFPSSTSPQSVISLNLASVVIRHHRLLLRSSPDLLADHSHRRAAHRNHLEPQHISHLAYKCRCRYISPLFSEILSLSTDYLISTPPSKTLNQVVATQSSHYMLSLQQRRVLIEIQFENEENVSVIQPISGGGLAILSVFSHFYLKEVINAVDWLGFTLAGLVHTKCLMKCLKELVIVIVGETGSRKIPPNISMRCTQPRQVAVMIAAARVGYSIHFEDCTSDKIVLKYMTDGMLLREFLGEPDLPTQSMVMVDEAHERTLSTDILFGLYKEVEAKSAAVEERGRSVMNASPRHYLE</sequence>
<proteinExistence type="predicted"/>
<protein>
    <submittedName>
        <fullName evidence="1">Uncharacterized protein</fullName>
    </submittedName>
</protein>
<evidence type="ECO:0000313" key="1">
    <source>
        <dbReference type="EMBL" id="KAI3788664.1"/>
    </source>
</evidence>
<reference evidence="2" key="1">
    <citation type="journal article" date="2022" name="Mol. Ecol. Resour.">
        <title>The genomes of chicory, endive, great burdock and yacon provide insights into Asteraceae palaeo-polyploidization history and plant inulin production.</title>
        <authorList>
            <person name="Fan W."/>
            <person name="Wang S."/>
            <person name="Wang H."/>
            <person name="Wang A."/>
            <person name="Jiang F."/>
            <person name="Liu H."/>
            <person name="Zhao H."/>
            <person name="Xu D."/>
            <person name="Zhang Y."/>
        </authorList>
    </citation>
    <scope>NUCLEOTIDE SEQUENCE [LARGE SCALE GENOMIC DNA]</scope>
    <source>
        <strain evidence="2">cv. Punajuju</strain>
    </source>
</reference>